<dbReference type="Gene3D" id="1.10.630.10">
    <property type="entry name" value="Cytochrome P450"/>
    <property type="match status" value="1"/>
</dbReference>
<feature type="chain" id="PRO_5042901125" evidence="9">
    <location>
        <begin position="23"/>
        <end position="499"/>
    </location>
</feature>
<reference evidence="10" key="1">
    <citation type="journal article" date="2023" name="Mol. Phylogenet. Evol.">
        <title>Genome-scale phylogeny and comparative genomics of the fungal order Sordariales.</title>
        <authorList>
            <person name="Hensen N."/>
            <person name="Bonometti L."/>
            <person name="Westerberg I."/>
            <person name="Brannstrom I.O."/>
            <person name="Guillou S."/>
            <person name="Cros-Aarteil S."/>
            <person name="Calhoun S."/>
            <person name="Haridas S."/>
            <person name="Kuo A."/>
            <person name="Mondo S."/>
            <person name="Pangilinan J."/>
            <person name="Riley R."/>
            <person name="LaButti K."/>
            <person name="Andreopoulos B."/>
            <person name="Lipzen A."/>
            <person name="Chen C."/>
            <person name="Yan M."/>
            <person name="Daum C."/>
            <person name="Ng V."/>
            <person name="Clum A."/>
            <person name="Steindorff A."/>
            <person name="Ohm R.A."/>
            <person name="Martin F."/>
            <person name="Silar P."/>
            <person name="Natvig D.O."/>
            <person name="Lalanne C."/>
            <person name="Gautier V."/>
            <person name="Ament-Velasquez S.L."/>
            <person name="Kruys A."/>
            <person name="Hutchinson M.I."/>
            <person name="Powell A.J."/>
            <person name="Barry K."/>
            <person name="Miller A.N."/>
            <person name="Grigoriev I.V."/>
            <person name="Debuchy R."/>
            <person name="Gladieux P."/>
            <person name="Hiltunen Thoren M."/>
            <person name="Johannesson H."/>
        </authorList>
    </citation>
    <scope>NUCLEOTIDE SEQUENCE</scope>
    <source>
        <strain evidence="10">PSN309</strain>
    </source>
</reference>
<evidence type="ECO:0000313" key="10">
    <source>
        <dbReference type="EMBL" id="KAK4183031.1"/>
    </source>
</evidence>
<organism evidence="10 11">
    <name type="scientific">Podospora australis</name>
    <dbReference type="NCBI Taxonomy" id="1536484"/>
    <lineage>
        <taxon>Eukaryota</taxon>
        <taxon>Fungi</taxon>
        <taxon>Dikarya</taxon>
        <taxon>Ascomycota</taxon>
        <taxon>Pezizomycotina</taxon>
        <taxon>Sordariomycetes</taxon>
        <taxon>Sordariomycetidae</taxon>
        <taxon>Sordariales</taxon>
        <taxon>Podosporaceae</taxon>
        <taxon>Podospora</taxon>
    </lineage>
</organism>
<dbReference type="SUPFAM" id="SSF48264">
    <property type="entry name" value="Cytochrome P450"/>
    <property type="match status" value="1"/>
</dbReference>
<comment type="caution">
    <text evidence="10">The sequence shown here is derived from an EMBL/GenBank/DDBJ whole genome shotgun (WGS) entry which is preliminary data.</text>
</comment>
<evidence type="ECO:0000256" key="3">
    <source>
        <dbReference type="ARBA" id="ARBA00022617"/>
    </source>
</evidence>
<dbReference type="GO" id="GO:0005506">
    <property type="term" value="F:iron ion binding"/>
    <property type="evidence" value="ECO:0007669"/>
    <property type="project" value="InterPro"/>
</dbReference>
<evidence type="ECO:0000256" key="9">
    <source>
        <dbReference type="SAM" id="SignalP"/>
    </source>
</evidence>
<dbReference type="InterPro" id="IPR001128">
    <property type="entry name" value="Cyt_P450"/>
</dbReference>
<keyword evidence="6 8" id="KW-0408">Iron</keyword>
<reference evidence="10" key="2">
    <citation type="submission" date="2023-05" db="EMBL/GenBank/DDBJ databases">
        <authorList>
            <consortium name="Lawrence Berkeley National Laboratory"/>
            <person name="Steindorff A."/>
            <person name="Hensen N."/>
            <person name="Bonometti L."/>
            <person name="Westerberg I."/>
            <person name="Brannstrom I.O."/>
            <person name="Guillou S."/>
            <person name="Cros-Aarteil S."/>
            <person name="Calhoun S."/>
            <person name="Haridas S."/>
            <person name="Kuo A."/>
            <person name="Mondo S."/>
            <person name="Pangilinan J."/>
            <person name="Riley R."/>
            <person name="Labutti K."/>
            <person name="Andreopoulos B."/>
            <person name="Lipzen A."/>
            <person name="Chen C."/>
            <person name="Yanf M."/>
            <person name="Daum C."/>
            <person name="Ng V."/>
            <person name="Clum A."/>
            <person name="Ohm R."/>
            <person name="Martin F."/>
            <person name="Silar P."/>
            <person name="Natvig D."/>
            <person name="Lalanne C."/>
            <person name="Gautier V."/>
            <person name="Ament-Velasquez S.L."/>
            <person name="Kruys A."/>
            <person name="Hutchinson M.I."/>
            <person name="Powell A.J."/>
            <person name="Barry K."/>
            <person name="Miller A.N."/>
            <person name="Grigoriev I.V."/>
            <person name="Debuchy R."/>
            <person name="Gladieux P."/>
            <person name="Thoren M.H."/>
            <person name="Johannesson H."/>
        </authorList>
    </citation>
    <scope>NUCLEOTIDE SEQUENCE</scope>
    <source>
        <strain evidence="10">PSN309</strain>
    </source>
</reference>
<dbReference type="GO" id="GO:0004497">
    <property type="term" value="F:monooxygenase activity"/>
    <property type="evidence" value="ECO:0007669"/>
    <property type="project" value="UniProtKB-KW"/>
</dbReference>
<proteinExistence type="inferred from homology"/>
<protein>
    <submittedName>
        <fullName evidence="10">Cytochrome P450 E-class, group I</fullName>
    </submittedName>
</protein>
<comment type="similarity">
    <text evidence="2">Belongs to the cytochrome P450 family.</text>
</comment>
<dbReference type="InterPro" id="IPR036396">
    <property type="entry name" value="Cyt_P450_sf"/>
</dbReference>
<evidence type="ECO:0000256" key="5">
    <source>
        <dbReference type="ARBA" id="ARBA00023002"/>
    </source>
</evidence>
<evidence type="ECO:0000256" key="4">
    <source>
        <dbReference type="ARBA" id="ARBA00022723"/>
    </source>
</evidence>
<dbReference type="AlphaFoldDB" id="A0AAN6WKN9"/>
<accession>A0AAN6WKN9</accession>
<dbReference type="GO" id="GO:0020037">
    <property type="term" value="F:heme binding"/>
    <property type="evidence" value="ECO:0007669"/>
    <property type="project" value="InterPro"/>
</dbReference>
<dbReference type="Proteomes" id="UP001302126">
    <property type="component" value="Unassembled WGS sequence"/>
</dbReference>
<feature type="signal peptide" evidence="9">
    <location>
        <begin position="1"/>
        <end position="22"/>
    </location>
</feature>
<dbReference type="EMBL" id="MU864585">
    <property type="protein sequence ID" value="KAK4183031.1"/>
    <property type="molecule type" value="Genomic_DNA"/>
</dbReference>
<keyword evidence="11" id="KW-1185">Reference proteome</keyword>
<dbReference type="GO" id="GO:0016705">
    <property type="term" value="F:oxidoreductase activity, acting on paired donors, with incorporation or reduction of molecular oxygen"/>
    <property type="evidence" value="ECO:0007669"/>
    <property type="project" value="InterPro"/>
</dbReference>
<dbReference type="InterPro" id="IPR002401">
    <property type="entry name" value="Cyt_P450_E_grp-I"/>
</dbReference>
<dbReference type="PRINTS" id="PR00463">
    <property type="entry name" value="EP450I"/>
</dbReference>
<evidence type="ECO:0000256" key="8">
    <source>
        <dbReference type="PIRSR" id="PIRSR602401-1"/>
    </source>
</evidence>
<dbReference type="Pfam" id="PF00067">
    <property type="entry name" value="p450"/>
    <property type="match status" value="1"/>
</dbReference>
<keyword evidence="3 8" id="KW-0349">Heme</keyword>
<keyword evidence="4 8" id="KW-0479">Metal-binding</keyword>
<feature type="binding site" description="axial binding residue" evidence="8">
    <location>
        <position position="443"/>
    </location>
    <ligand>
        <name>heme</name>
        <dbReference type="ChEBI" id="CHEBI:30413"/>
    </ligand>
    <ligandPart>
        <name>Fe</name>
        <dbReference type="ChEBI" id="CHEBI:18248"/>
    </ligandPart>
</feature>
<evidence type="ECO:0000256" key="2">
    <source>
        <dbReference type="ARBA" id="ARBA00010617"/>
    </source>
</evidence>
<dbReference type="PANTHER" id="PTHR24305:SF77">
    <property type="entry name" value="CYTOCHROME P450 MONOOXYGENASE"/>
    <property type="match status" value="1"/>
</dbReference>
<dbReference type="InterPro" id="IPR050121">
    <property type="entry name" value="Cytochrome_P450_monoxygenase"/>
</dbReference>
<evidence type="ECO:0000256" key="1">
    <source>
        <dbReference type="ARBA" id="ARBA00001971"/>
    </source>
</evidence>
<evidence type="ECO:0000256" key="7">
    <source>
        <dbReference type="ARBA" id="ARBA00023033"/>
    </source>
</evidence>
<sequence length="499" mass="56657">MALTILLAFSAVLLLLSNLVHRIRTWTTLRHIPGPRLAGWSRTWLLKKMYEAKTQVTFQQAIEKYGPVVRIAPDWIIVNDVSEVRRIWSVHSGYHRSKWYEGWRIDPSRDNILTASDNHHHHRVRSHVLPAYQPRAIVPARERIVDEQLDKLIALIERKYISSSQKMQPMDLARVFLYYTQDVISGVGWSSPFGYLDKDEDVHGAIHAIESMLLMTNFIGISPMALRLLQSGLVDSLLPKPTDSRGIGKVLGLINSIVSQRYGEKAVRHDDILQLFVDSKLPQNEVEAEALVMLLGGTDTTATALRMAVFYLSTTPNAYQTLQAEIDEAIKRGVTRPIVSDTEVRELKYLRACVQETIRMWPPISSVSPKSSDTDDFIAGVKVPAGTTVAVSSWSFMKDKAVFGEDADVFNPMRWIEAEGTPRLKEMEGSQGLAFAKGSRWECLGMKLAYMELHKVLFELFHRYHFAMTDPIVPFEWKNYGLTIHEHMNVTVTKRNTAA</sequence>
<keyword evidence="5" id="KW-0560">Oxidoreductase</keyword>
<keyword evidence="7" id="KW-0503">Monooxygenase</keyword>
<dbReference type="PANTHER" id="PTHR24305">
    <property type="entry name" value="CYTOCHROME P450"/>
    <property type="match status" value="1"/>
</dbReference>
<gene>
    <name evidence="10" type="ORF">QBC35DRAFT_508908</name>
</gene>
<dbReference type="PRINTS" id="PR00385">
    <property type="entry name" value="P450"/>
</dbReference>
<name>A0AAN6WKN9_9PEZI</name>
<comment type="cofactor">
    <cofactor evidence="1 8">
        <name>heme</name>
        <dbReference type="ChEBI" id="CHEBI:30413"/>
    </cofactor>
</comment>
<keyword evidence="9" id="KW-0732">Signal</keyword>
<evidence type="ECO:0000256" key="6">
    <source>
        <dbReference type="ARBA" id="ARBA00023004"/>
    </source>
</evidence>
<evidence type="ECO:0000313" key="11">
    <source>
        <dbReference type="Proteomes" id="UP001302126"/>
    </source>
</evidence>